<evidence type="ECO:0000313" key="1">
    <source>
        <dbReference type="EMBL" id="SEB00488.1"/>
    </source>
</evidence>
<reference evidence="1 2" key="1">
    <citation type="submission" date="2016-10" db="EMBL/GenBank/DDBJ databases">
        <authorList>
            <person name="de Groot N.N."/>
        </authorList>
    </citation>
    <scope>NUCLEOTIDE SEQUENCE [LARGE SCALE GENOMIC DNA]</scope>
    <source>
        <strain evidence="1 2">CCM7597</strain>
    </source>
</reference>
<evidence type="ECO:0000313" key="2">
    <source>
        <dbReference type="Proteomes" id="UP000198584"/>
    </source>
</evidence>
<keyword evidence="2" id="KW-1185">Reference proteome</keyword>
<dbReference type="AlphaFoldDB" id="A0A1H4FV18"/>
<accession>A0A1H4FV18</accession>
<dbReference type="Proteomes" id="UP000198584">
    <property type="component" value="Unassembled WGS sequence"/>
</dbReference>
<dbReference type="STRING" id="571932.SAMN05421743_112120"/>
<organism evidence="1 2">
    <name type="scientific">Thalassobacillus cyri</name>
    <dbReference type="NCBI Taxonomy" id="571932"/>
    <lineage>
        <taxon>Bacteria</taxon>
        <taxon>Bacillati</taxon>
        <taxon>Bacillota</taxon>
        <taxon>Bacilli</taxon>
        <taxon>Bacillales</taxon>
        <taxon>Bacillaceae</taxon>
        <taxon>Thalassobacillus</taxon>
    </lineage>
</organism>
<name>A0A1H4FV18_9BACI</name>
<dbReference type="EMBL" id="FNQR01000012">
    <property type="protein sequence ID" value="SEB00488.1"/>
    <property type="molecule type" value="Genomic_DNA"/>
</dbReference>
<dbReference type="RefSeq" id="WP_093045704.1">
    <property type="nucleotide sequence ID" value="NZ_FNQR01000012.1"/>
</dbReference>
<dbReference type="OrthoDB" id="2691643at2"/>
<proteinExistence type="predicted"/>
<sequence>MKELTSYQVHLNQAVTTSEIINIHKFVSNSDYEIYLHQDQLIADVTIMPKLMSFFLLANTKKPIKMIIDGDNTEFAYQKLQNILSKHIKQSDQRVKYSASTADKQISIVV</sequence>
<protein>
    <submittedName>
        <fullName evidence="1">Uncharacterized protein</fullName>
    </submittedName>
</protein>
<gene>
    <name evidence="1" type="ORF">SAMN05421743_112120</name>
</gene>